<dbReference type="RefSeq" id="WP_354417100.1">
    <property type="nucleotide sequence ID" value="NZ_JBEPLM010000013.1"/>
</dbReference>
<evidence type="ECO:0000313" key="1">
    <source>
        <dbReference type="EMBL" id="MET3596107.1"/>
    </source>
</evidence>
<sequence length="83" mass="8939">MEQNSLHISHARRDDLPTLLDLYQHLAPGDARPMPDRAEEVFDQFMAFGGSAILIGEVGGVLAASCSLVVVPNLTRGGSPYMD</sequence>
<dbReference type="EMBL" id="JBEPLM010000013">
    <property type="protein sequence ID" value="MET3596107.1"/>
    <property type="molecule type" value="Genomic_DNA"/>
</dbReference>
<comment type="caution">
    <text evidence="1">The sequence shown here is derived from an EMBL/GenBank/DDBJ whole genome shotgun (WGS) entry which is preliminary data.</text>
</comment>
<evidence type="ECO:0000313" key="2">
    <source>
        <dbReference type="Proteomes" id="UP001549036"/>
    </source>
</evidence>
<accession>A0ABV2I1B1</accession>
<protein>
    <recommendedName>
        <fullName evidence="3">GNAT family N-acetyltransferase</fullName>
    </recommendedName>
</protein>
<dbReference type="Proteomes" id="UP001549036">
    <property type="component" value="Unassembled WGS sequence"/>
</dbReference>
<gene>
    <name evidence="1" type="ORF">ABID26_005524</name>
</gene>
<reference evidence="1 2" key="1">
    <citation type="submission" date="2024-06" db="EMBL/GenBank/DDBJ databases">
        <title>Genomic Encyclopedia of Type Strains, Phase IV (KMG-IV): sequencing the most valuable type-strain genomes for metagenomic binning, comparative biology and taxonomic classification.</title>
        <authorList>
            <person name="Goeker M."/>
        </authorList>
    </citation>
    <scope>NUCLEOTIDE SEQUENCE [LARGE SCALE GENOMIC DNA]</scope>
    <source>
        <strain evidence="1 2">DSM 29846</strain>
    </source>
</reference>
<organism evidence="1 2">
    <name type="scientific">Mesorhizobium shonense</name>
    <dbReference type="NCBI Taxonomy" id="1209948"/>
    <lineage>
        <taxon>Bacteria</taxon>
        <taxon>Pseudomonadati</taxon>
        <taxon>Pseudomonadota</taxon>
        <taxon>Alphaproteobacteria</taxon>
        <taxon>Hyphomicrobiales</taxon>
        <taxon>Phyllobacteriaceae</taxon>
        <taxon>Mesorhizobium</taxon>
    </lineage>
</organism>
<name>A0ABV2I1B1_9HYPH</name>
<proteinExistence type="predicted"/>
<dbReference type="Gene3D" id="3.40.630.30">
    <property type="match status" value="1"/>
</dbReference>
<dbReference type="SUPFAM" id="SSF55729">
    <property type="entry name" value="Acyl-CoA N-acyltransferases (Nat)"/>
    <property type="match status" value="1"/>
</dbReference>
<keyword evidence="2" id="KW-1185">Reference proteome</keyword>
<evidence type="ECO:0008006" key="3">
    <source>
        <dbReference type="Google" id="ProtNLM"/>
    </source>
</evidence>
<dbReference type="InterPro" id="IPR016181">
    <property type="entry name" value="Acyl_CoA_acyltransferase"/>
</dbReference>